<keyword evidence="1" id="KW-1133">Transmembrane helix</keyword>
<name>Q070K7_CPRVZ</name>
<dbReference type="RefSeq" id="YP_784234.1">
    <property type="nucleotide sequence ID" value="NC_008030.1"/>
</dbReference>
<keyword evidence="1" id="KW-0812">Transmembrane</keyword>
<dbReference type="GeneID" id="4363433"/>
<feature type="transmembrane region" description="Helical" evidence="1">
    <location>
        <begin position="23"/>
        <end position="50"/>
    </location>
</feature>
<sequence length="81" mass="8778">MSSPPPSSVSPTGNVLEDGDSSFLMLAILIVCIVLLIMSLCLLFELVYIIRKRKFHCPIGPEKIFIPASSPPAMAMISLDT</sequence>
<keyword evidence="3" id="KW-1185">Reference proteome</keyword>
<accession>Q070K7</accession>
<proteinExistence type="predicted"/>
<dbReference type="EMBL" id="DQ356948">
    <property type="protein sequence ID" value="ABJ08935.1"/>
    <property type="molecule type" value="Genomic_DNA"/>
</dbReference>
<evidence type="ECO:0000256" key="1">
    <source>
        <dbReference type="SAM" id="Phobius"/>
    </source>
</evidence>
<evidence type="ECO:0000313" key="3">
    <source>
        <dbReference type="Proteomes" id="UP000011300"/>
    </source>
</evidence>
<organism evidence="2 3">
    <name type="scientific">Nile crocodilepox virus (isolate Crocodylus niloticus/Zimbabwe/Ume/2001)</name>
    <name type="common">CRV</name>
    <dbReference type="NCBI Taxonomy" id="1289473"/>
    <lineage>
        <taxon>Viruses</taxon>
        <taxon>Varidnaviria</taxon>
        <taxon>Bamfordvirae</taxon>
        <taxon>Nucleocytoviricota</taxon>
        <taxon>Pokkesviricetes</taxon>
        <taxon>Chitovirales</taxon>
        <taxon>Poxviridae</taxon>
        <taxon>Chordopoxvirinae</taxon>
        <taxon>Crocodylidpoxvirus</taxon>
        <taxon>Crocodylidpoxvirus nilecrocodilepox</taxon>
        <taxon>Nile crocodilepox virus</taxon>
    </lineage>
</organism>
<organismHost>
    <name type="scientific">Crocodylus niloticus</name>
    <name type="common">Nile crocodile</name>
    <name type="synonym">African crocodile</name>
    <dbReference type="NCBI Taxonomy" id="8501"/>
</organismHost>
<organismHost>
    <name type="scientific">Crocodylus johnstoni</name>
    <name type="common">Australian freshwater crocodile</name>
    <dbReference type="NCBI Taxonomy" id="184234"/>
</organismHost>
<gene>
    <name evidence="2" type="ORF">CRV044</name>
</gene>
<evidence type="ECO:0000313" key="2">
    <source>
        <dbReference type="EMBL" id="ABJ08935.1"/>
    </source>
</evidence>
<dbReference type="Proteomes" id="UP000011300">
    <property type="component" value="Segment"/>
</dbReference>
<keyword evidence="1" id="KW-0472">Membrane</keyword>
<organismHost>
    <name type="scientific">Crocodylus porosus</name>
    <name type="common">Saltwater crocodile</name>
    <name type="synonym">Estuarine crocodile</name>
    <dbReference type="NCBI Taxonomy" id="8502"/>
</organismHost>
<reference evidence="2 3" key="1">
    <citation type="journal article" date="2006" name="J. Virol.">
        <title>Genome of crocodilepox virus.</title>
        <authorList>
            <person name="Afonso C.L."/>
            <person name="Tulman E.R."/>
            <person name="Delhon G."/>
            <person name="Lu Z."/>
            <person name="Viljoen G.J."/>
            <person name="Wallace D.B."/>
            <person name="Kutish G.F."/>
            <person name="Rock D.L."/>
        </authorList>
    </citation>
    <scope>NUCLEOTIDE SEQUENCE [LARGE SCALE GENOMIC DNA]</scope>
    <source>
        <strain evidence="3">Isolate Crocodylus niloticus/Zimbabwe/Ume/2001</strain>
    </source>
</reference>
<dbReference type="KEGG" id="vg:4363433"/>
<protein>
    <submittedName>
        <fullName evidence="2">Uncharacterized protein</fullName>
    </submittedName>
</protein>